<accession>A0A2X0MJ50</accession>
<evidence type="ECO:0000313" key="2">
    <source>
        <dbReference type="EMBL" id="SCZ88829.1"/>
    </source>
</evidence>
<proteinExistence type="predicted"/>
<keyword evidence="3" id="KW-1185">Reference proteome</keyword>
<feature type="compositionally biased region" description="Polar residues" evidence="1">
    <location>
        <begin position="1"/>
        <end position="14"/>
    </location>
</feature>
<gene>
    <name evidence="2" type="ORF">BZ3500_MVSOF-1268-A1-R1_CHR2-1G04663</name>
</gene>
<dbReference type="SUPFAM" id="SSF140860">
    <property type="entry name" value="Pseudo ankyrin repeat-like"/>
    <property type="match status" value="1"/>
</dbReference>
<protein>
    <submittedName>
        <fullName evidence="2">BZ3500_MvSof-1268-A1-R1_Chr2-1g04663 protein</fullName>
    </submittedName>
</protein>
<name>A0A2X0MJ50_9BASI</name>
<organism evidence="2 3">
    <name type="scientific">Microbotryum saponariae</name>
    <dbReference type="NCBI Taxonomy" id="289078"/>
    <lineage>
        <taxon>Eukaryota</taxon>
        <taxon>Fungi</taxon>
        <taxon>Dikarya</taxon>
        <taxon>Basidiomycota</taxon>
        <taxon>Pucciniomycotina</taxon>
        <taxon>Microbotryomycetes</taxon>
        <taxon>Microbotryales</taxon>
        <taxon>Microbotryaceae</taxon>
        <taxon>Microbotryum</taxon>
    </lineage>
</organism>
<dbReference type="EMBL" id="FMWP01000012">
    <property type="protein sequence ID" value="SCZ88829.1"/>
    <property type="molecule type" value="Genomic_DNA"/>
</dbReference>
<dbReference type="OrthoDB" id="70387at2759"/>
<dbReference type="STRING" id="289078.A0A2X0MJ50"/>
<feature type="region of interest" description="Disordered" evidence="1">
    <location>
        <begin position="1"/>
        <end position="65"/>
    </location>
</feature>
<evidence type="ECO:0000313" key="3">
    <source>
        <dbReference type="Proteomes" id="UP000249723"/>
    </source>
</evidence>
<feature type="compositionally biased region" description="Polar residues" evidence="1">
    <location>
        <begin position="42"/>
        <end position="54"/>
    </location>
</feature>
<evidence type="ECO:0000256" key="1">
    <source>
        <dbReference type="SAM" id="MobiDB-lite"/>
    </source>
</evidence>
<reference evidence="3" key="1">
    <citation type="submission" date="2016-10" db="EMBL/GenBank/DDBJ databases">
        <authorList>
            <person name="Jeantristanb JTB J.-T."/>
            <person name="Ricardo R."/>
        </authorList>
    </citation>
    <scope>NUCLEOTIDE SEQUENCE [LARGE SCALE GENOMIC DNA]</scope>
</reference>
<dbReference type="Proteomes" id="UP000249723">
    <property type="component" value="Unassembled WGS sequence"/>
</dbReference>
<dbReference type="AlphaFoldDB" id="A0A2X0MJ50"/>
<sequence length="413" mass="46620">MYDQSSGHSSTATLVQAEKLSLSSSPPPPSASTALQADHQETNGTNKELGSAMTTPPPSGRGSGVVELPQELVRLFLEQVGDWELATTLGVRCPSLNMTAPWQEFATPLASPGTSCTISWNTEVDTPRPQDKAILRSSTSITPVRYAIAHASTRFSQWGTRVMIRFGYIHVLEYLLQHDPHQLRRQCRRLLPVVASAWGRVNVLQWAREGAYGLDPDSTTIAESMDEASRHGQVAAYTEAALLSATIQRQKASLEWWRNSGLDLKIGPVLDYASKEGTLEYLDWWANSGLPCPYSKAALRYISQMGNIALLDWWKHSRFKMDYDKDVILIATRYGQTRSLTWWLESGLDVEYRFFDIEEALEDSVMGKDESQKWWEGLGYDVGMSQTEWTRVRNFKVQWKELGRHVEDRGRRS</sequence>